<dbReference type="Proteomes" id="UP000030651">
    <property type="component" value="Unassembled WGS sequence"/>
</dbReference>
<dbReference type="PANTHER" id="PTHR47424">
    <property type="entry name" value="REGULATORY PROTEIN GAL4"/>
    <property type="match status" value="1"/>
</dbReference>
<dbReference type="PROSITE" id="PS50048">
    <property type="entry name" value="ZN2_CY6_FUNGAL_2"/>
    <property type="match status" value="1"/>
</dbReference>
<evidence type="ECO:0000313" key="7">
    <source>
        <dbReference type="EMBL" id="ETS87875.1"/>
    </source>
</evidence>
<feature type="compositionally biased region" description="Low complexity" evidence="5">
    <location>
        <begin position="71"/>
        <end position="87"/>
    </location>
</feature>
<dbReference type="OrthoDB" id="39175at2759"/>
<dbReference type="SMART" id="SM00066">
    <property type="entry name" value="GAL4"/>
    <property type="match status" value="1"/>
</dbReference>
<proteinExistence type="predicted"/>
<dbReference type="GO" id="GO:0006351">
    <property type="term" value="P:DNA-templated transcription"/>
    <property type="evidence" value="ECO:0007669"/>
    <property type="project" value="InterPro"/>
</dbReference>
<dbReference type="InterPro" id="IPR051127">
    <property type="entry name" value="Fungal_SecMet_Regulators"/>
</dbReference>
<name>W3XPI7_PESFW</name>
<evidence type="ECO:0000256" key="2">
    <source>
        <dbReference type="ARBA" id="ARBA00023015"/>
    </source>
</evidence>
<dbReference type="GO" id="GO:0000981">
    <property type="term" value="F:DNA-binding transcription factor activity, RNA polymerase II-specific"/>
    <property type="evidence" value="ECO:0007669"/>
    <property type="project" value="InterPro"/>
</dbReference>
<dbReference type="Pfam" id="PF00172">
    <property type="entry name" value="Zn_clus"/>
    <property type="match status" value="1"/>
</dbReference>
<feature type="compositionally biased region" description="Basic and acidic residues" evidence="5">
    <location>
        <begin position="135"/>
        <end position="149"/>
    </location>
</feature>
<organism evidence="7 8">
    <name type="scientific">Pestalotiopsis fici (strain W106-1 / CGMCC3.15140)</name>
    <dbReference type="NCBI Taxonomy" id="1229662"/>
    <lineage>
        <taxon>Eukaryota</taxon>
        <taxon>Fungi</taxon>
        <taxon>Dikarya</taxon>
        <taxon>Ascomycota</taxon>
        <taxon>Pezizomycotina</taxon>
        <taxon>Sordariomycetes</taxon>
        <taxon>Xylariomycetidae</taxon>
        <taxon>Amphisphaeriales</taxon>
        <taxon>Sporocadaceae</taxon>
        <taxon>Pestalotiopsis</taxon>
    </lineage>
</organism>
<keyword evidence="8" id="KW-1185">Reference proteome</keyword>
<feature type="region of interest" description="Disordered" evidence="5">
    <location>
        <begin position="125"/>
        <end position="160"/>
    </location>
</feature>
<accession>W3XPI7</accession>
<dbReference type="GeneID" id="19266716"/>
<evidence type="ECO:0000256" key="1">
    <source>
        <dbReference type="ARBA" id="ARBA00022723"/>
    </source>
</evidence>
<dbReference type="SMART" id="SM00906">
    <property type="entry name" value="Fungal_trans"/>
    <property type="match status" value="1"/>
</dbReference>
<dbReference type="OMA" id="LDRKWSF"/>
<dbReference type="eggNOG" id="ENOG502SJX1">
    <property type="taxonomic scope" value="Eukaryota"/>
</dbReference>
<reference evidence="8" key="1">
    <citation type="journal article" date="2015" name="BMC Genomics">
        <title>Genomic and transcriptomic analysis of the endophytic fungus Pestalotiopsis fici reveals its lifestyle and high potential for synthesis of natural products.</title>
        <authorList>
            <person name="Wang X."/>
            <person name="Zhang X."/>
            <person name="Liu L."/>
            <person name="Xiang M."/>
            <person name="Wang W."/>
            <person name="Sun X."/>
            <person name="Che Y."/>
            <person name="Guo L."/>
            <person name="Liu G."/>
            <person name="Guo L."/>
            <person name="Wang C."/>
            <person name="Yin W.B."/>
            <person name="Stadler M."/>
            <person name="Zhang X."/>
            <person name="Liu X."/>
        </authorList>
    </citation>
    <scope>NUCLEOTIDE SEQUENCE [LARGE SCALE GENOMIC DNA]</scope>
    <source>
        <strain evidence="8">W106-1 / CGMCC3.15140</strain>
    </source>
</reference>
<dbReference type="InterPro" id="IPR001138">
    <property type="entry name" value="Zn2Cys6_DnaBD"/>
</dbReference>
<dbReference type="KEGG" id="pfy:PFICI_01703"/>
<dbReference type="PROSITE" id="PS00463">
    <property type="entry name" value="ZN2_CY6_FUNGAL_1"/>
    <property type="match status" value="1"/>
</dbReference>
<dbReference type="AlphaFoldDB" id="W3XPI7"/>
<feature type="region of interest" description="Disordered" evidence="5">
    <location>
        <begin position="187"/>
        <end position="219"/>
    </location>
</feature>
<dbReference type="CDD" id="cd12148">
    <property type="entry name" value="fungal_TF_MHR"/>
    <property type="match status" value="1"/>
</dbReference>
<dbReference type="EMBL" id="KI912109">
    <property type="protein sequence ID" value="ETS87875.1"/>
    <property type="molecule type" value="Genomic_DNA"/>
</dbReference>
<keyword evidence="3" id="KW-0804">Transcription</keyword>
<sequence length="744" mass="82115">MSPHAQGSKRVIAPDHNHERAKRGKYALVACDRCRDRKTKCYRSPSSNDCQSCLGAETDCTYSQAGGGGDRQSSTTRTSASRAQQQSRAEKRHGNTNADDELIRLKEQVKRLTDCVKDLQNKMQTVATADTSSPRNDRTYTSKKQDSSEPHQPLFVGHTRSQYSLDVAKTSLVEKGLSSNDALQSSVIPSAMPSPRAQSAEPSNDGASAGDRGSTDDPLLDFSRAEIARLIGVFQEEVETIYPFVESGKLADSLGETLSGLQSGNHDSRDGIGDGTNHGTFGDIRVLKTILAVAIVIEAHGRNDVSRRLIESSGQTVARITESPSVDMRDLQSLAILSIYYFHSDEELLAWRTIGIAARMALEMGLHLKRSINENYKDPNQREMALKAFWCVYALDRRWSFGTGLPFSLNEKDIDPELPEPSESFQYLRCLIGYSRLASKVWESLPTFGPSATAVSSEKVEYLDFLAHKWSSSIPPDLQLLHPRLSLPQRSLPRTIRRLQTLLYLRGNHMRTLIHRHHVLSSSLIHADITNARLVVDIAKDSIQILVDLANTSDIYIRQQSAFNYFLLSALAIIFLAVCNAPEIFSAPCRESFSASISLIRGFSRSSLASKRLWRSIRGLVPAVKALGLELQNTHSTDPLSKDATRETDRSGDDCNMAQDLGWNVDPTAVDFMLSDMLPGNAASSRGSIPDVYQMSDDLMGLFDAFGQNKLGPIGEVLDSNDASQLGMTPGFPAEVSRRFQDLI</sequence>
<evidence type="ECO:0000259" key="6">
    <source>
        <dbReference type="PROSITE" id="PS50048"/>
    </source>
</evidence>
<feature type="compositionally biased region" description="Polar residues" evidence="5">
    <location>
        <begin position="125"/>
        <end position="134"/>
    </location>
</feature>
<dbReference type="Pfam" id="PF04082">
    <property type="entry name" value="Fungal_trans"/>
    <property type="match status" value="1"/>
</dbReference>
<dbReference type="InterPro" id="IPR007219">
    <property type="entry name" value="XnlR_reg_dom"/>
</dbReference>
<evidence type="ECO:0000256" key="3">
    <source>
        <dbReference type="ARBA" id="ARBA00023163"/>
    </source>
</evidence>
<dbReference type="CDD" id="cd00067">
    <property type="entry name" value="GAL4"/>
    <property type="match status" value="1"/>
</dbReference>
<dbReference type="STRING" id="1229662.W3XPI7"/>
<dbReference type="Gene3D" id="4.10.240.10">
    <property type="entry name" value="Zn(2)-C6 fungal-type DNA-binding domain"/>
    <property type="match status" value="1"/>
</dbReference>
<dbReference type="RefSeq" id="XP_007828475.1">
    <property type="nucleotide sequence ID" value="XM_007830284.1"/>
</dbReference>
<evidence type="ECO:0000313" key="8">
    <source>
        <dbReference type="Proteomes" id="UP000030651"/>
    </source>
</evidence>
<evidence type="ECO:0000256" key="4">
    <source>
        <dbReference type="ARBA" id="ARBA00023242"/>
    </source>
</evidence>
<dbReference type="HOGENOM" id="CLU_008828_1_1_1"/>
<feature type="domain" description="Zn(2)-C6 fungal-type" evidence="6">
    <location>
        <begin position="30"/>
        <end position="62"/>
    </location>
</feature>
<feature type="region of interest" description="Disordered" evidence="5">
    <location>
        <begin position="1"/>
        <end position="22"/>
    </location>
</feature>
<gene>
    <name evidence="7" type="ORF">PFICI_01703</name>
</gene>
<dbReference type="InParanoid" id="W3XPI7"/>
<dbReference type="GO" id="GO:0005634">
    <property type="term" value="C:nucleus"/>
    <property type="evidence" value="ECO:0007669"/>
    <property type="project" value="TreeGrafter"/>
</dbReference>
<dbReference type="GO" id="GO:0008270">
    <property type="term" value="F:zinc ion binding"/>
    <property type="evidence" value="ECO:0007669"/>
    <property type="project" value="InterPro"/>
</dbReference>
<keyword evidence="4" id="KW-0539">Nucleus</keyword>
<keyword evidence="2" id="KW-0805">Transcription regulation</keyword>
<feature type="compositionally biased region" description="Polar residues" evidence="5">
    <location>
        <begin position="196"/>
        <end position="206"/>
    </location>
</feature>
<keyword evidence="1" id="KW-0479">Metal-binding</keyword>
<evidence type="ECO:0000256" key="5">
    <source>
        <dbReference type="SAM" id="MobiDB-lite"/>
    </source>
</evidence>
<feature type="region of interest" description="Disordered" evidence="5">
    <location>
        <begin position="63"/>
        <end position="100"/>
    </location>
</feature>
<dbReference type="GO" id="GO:0000435">
    <property type="term" value="P:positive regulation of transcription from RNA polymerase II promoter by galactose"/>
    <property type="evidence" value="ECO:0007669"/>
    <property type="project" value="TreeGrafter"/>
</dbReference>
<dbReference type="InterPro" id="IPR036864">
    <property type="entry name" value="Zn2-C6_fun-type_DNA-bd_sf"/>
</dbReference>
<dbReference type="PANTHER" id="PTHR47424:SF5">
    <property type="entry name" value="ZN(II)2CYS6 TRANSCRIPTION FACTOR (EUROFUNG)"/>
    <property type="match status" value="1"/>
</dbReference>
<protein>
    <recommendedName>
        <fullName evidence="6">Zn(2)-C6 fungal-type domain-containing protein</fullName>
    </recommendedName>
</protein>
<dbReference type="SUPFAM" id="SSF57701">
    <property type="entry name" value="Zn2/Cys6 DNA-binding domain"/>
    <property type="match status" value="1"/>
</dbReference>
<dbReference type="GO" id="GO:0000978">
    <property type="term" value="F:RNA polymerase II cis-regulatory region sequence-specific DNA binding"/>
    <property type="evidence" value="ECO:0007669"/>
    <property type="project" value="TreeGrafter"/>
</dbReference>